<dbReference type="EMBL" id="JAKREW010000006">
    <property type="protein sequence ID" value="MCG7505233.1"/>
    <property type="molecule type" value="Genomic_DNA"/>
</dbReference>
<evidence type="ECO:0000259" key="1">
    <source>
        <dbReference type="Pfam" id="PF03358"/>
    </source>
</evidence>
<dbReference type="SUPFAM" id="SSF52218">
    <property type="entry name" value="Flavoproteins"/>
    <property type="match status" value="1"/>
</dbReference>
<keyword evidence="3" id="KW-1185">Reference proteome</keyword>
<dbReference type="Proteomes" id="UP001201701">
    <property type="component" value="Unassembled WGS sequence"/>
</dbReference>
<proteinExistence type="predicted"/>
<evidence type="ECO:0000313" key="3">
    <source>
        <dbReference type="Proteomes" id="UP001201701"/>
    </source>
</evidence>
<feature type="domain" description="NADPH-dependent FMN reductase-like" evidence="1">
    <location>
        <begin position="1"/>
        <end position="135"/>
    </location>
</feature>
<accession>A0ABS9QCT4</accession>
<protein>
    <submittedName>
        <fullName evidence="2">NAD(P)H-dependent oxidoreductase</fullName>
    </submittedName>
</protein>
<sequence length="179" mass="19292">MKILAICGSLRARSSNLAVLQAATMLAPQSLDITLFDGLEALPHFNPDRDTEIPPSPVLKLREAVGRADGLLICSPEYARGVAGVMKNALDWLVSSFEFPDKPVAVINASQRSTHADAALRLTLETMSARLVEEASITLPLLGRNLDADGILQDSQVSSQLRTALEHMHRFIIGPAGKL</sequence>
<dbReference type="InterPro" id="IPR005025">
    <property type="entry name" value="FMN_Rdtase-like_dom"/>
</dbReference>
<dbReference type="Pfam" id="PF03358">
    <property type="entry name" value="FMN_red"/>
    <property type="match status" value="1"/>
</dbReference>
<organism evidence="2 3">
    <name type="scientific">Mesorhizobium retamae</name>
    <dbReference type="NCBI Taxonomy" id="2912854"/>
    <lineage>
        <taxon>Bacteria</taxon>
        <taxon>Pseudomonadati</taxon>
        <taxon>Pseudomonadota</taxon>
        <taxon>Alphaproteobacteria</taxon>
        <taxon>Hyphomicrobiales</taxon>
        <taxon>Phyllobacteriaceae</taxon>
        <taxon>Mesorhizobium</taxon>
    </lineage>
</organism>
<dbReference type="InterPro" id="IPR029039">
    <property type="entry name" value="Flavoprotein-like_sf"/>
</dbReference>
<dbReference type="RefSeq" id="WP_239364007.1">
    <property type="nucleotide sequence ID" value="NZ_JAKREW010000006.1"/>
</dbReference>
<gene>
    <name evidence="2" type="ORF">L4923_09390</name>
</gene>
<evidence type="ECO:0000313" key="2">
    <source>
        <dbReference type="EMBL" id="MCG7505233.1"/>
    </source>
</evidence>
<dbReference type="InterPro" id="IPR050712">
    <property type="entry name" value="NAD(P)H-dep_reductase"/>
</dbReference>
<reference evidence="2 3" key="1">
    <citation type="submission" date="2022-02" db="EMBL/GenBank/DDBJ databases">
        <title>Draft genome sequence of Mezorhizobium retamae strain IRAMC:0171 isolated from Retama raetam nodules.</title>
        <authorList>
            <person name="Bengaied R."/>
            <person name="Sbissi I."/>
            <person name="Huber K."/>
            <person name="Ghodbane F."/>
            <person name="Nouioui I."/>
            <person name="Tarhouni M."/>
            <person name="Gtari M."/>
        </authorList>
    </citation>
    <scope>NUCLEOTIDE SEQUENCE [LARGE SCALE GENOMIC DNA]</scope>
    <source>
        <strain evidence="2 3">IRAMC:0171</strain>
    </source>
</reference>
<name>A0ABS9QCT4_9HYPH</name>
<dbReference type="PANTHER" id="PTHR30543:SF21">
    <property type="entry name" value="NAD(P)H-DEPENDENT FMN REDUCTASE LOT6"/>
    <property type="match status" value="1"/>
</dbReference>
<dbReference type="PANTHER" id="PTHR30543">
    <property type="entry name" value="CHROMATE REDUCTASE"/>
    <property type="match status" value="1"/>
</dbReference>
<dbReference type="Gene3D" id="3.40.50.360">
    <property type="match status" value="1"/>
</dbReference>
<comment type="caution">
    <text evidence="2">The sequence shown here is derived from an EMBL/GenBank/DDBJ whole genome shotgun (WGS) entry which is preliminary data.</text>
</comment>